<gene>
    <name evidence="3" type="ORF">K444DRAFT_626255</name>
</gene>
<dbReference type="EMBL" id="KZ613774">
    <property type="protein sequence ID" value="PMD64024.1"/>
    <property type="molecule type" value="Genomic_DNA"/>
</dbReference>
<protein>
    <recommendedName>
        <fullName evidence="5">Small secreted protein</fullName>
    </recommendedName>
</protein>
<dbReference type="OrthoDB" id="2151417at2759"/>
<evidence type="ECO:0000256" key="2">
    <source>
        <dbReference type="SAM" id="SignalP"/>
    </source>
</evidence>
<proteinExistence type="predicted"/>
<feature type="coiled-coil region" evidence="1">
    <location>
        <begin position="111"/>
        <end position="147"/>
    </location>
</feature>
<accession>A0A2J6TLW9</accession>
<evidence type="ECO:0000256" key="1">
    <source>
        <dbReference type="SAM" id="Coils"/>
    </source>
</evidence>
<dbReference type="AlphaFoldDB" id="A0A2J6TLW9"/>
<keyword evidence="1" id="KW-0175">Coiled coil</keyword>
<dbReference type="RefSeq" id="XP_024740928.1">
    <property type="nucleotide sequence ID" value="XM_024882626.1"/>
</dbReference>
<sequence length="169" mass="17332">MKFSSALVGTFAVLAIAAPAPHQKRAGVLATKTYDEISISGGVTGNAKQEALDVFSALDLTNMAAVDLADIDFLGSVNDIGNDAEVGAFNPAISAASGAEKTALQNGKIKNKVLKLQATVLELQIKAAQGEDTAEKLAAETKKLNNNIALDVKAAGQASTKLAFDATTT</sequence>
<name>A0A2J6TLW9_9HELO</name>
<evidence type="ECO:0008006" key="5">
    <source>
        <dbReference type="Google" id="ProtNLM"/>
    </source>
</evidence>
<dbReference type="PANTHER" id="PTHR38849:SF1">
    <property type="entry name" value="SMALL SECRETED PROTEIN"/>
    <property type="match status" value="1"/>
</dbReference>
<organism evidence="3 4">
    <name type="scientific">Hyaloscypha bicolor E</name>
    <dbReference type="NCBI Taxonomy" id="1095630"/>
    <lineage>
        <taxon>Eukaryota</taxon>
        <taxon>Fungi</taxon>
        <taxon>Dikarya</taxon>
        <taxon>Ascomycota</taxon>
        <taxon>Pezizomycotina</taxon>
        <taxon>Leotiomycetes</taxon>
        <taxon>Helotiales</taxon>
        <taxon>Hyaloscyphaceae</taxon>
        <taxon>Hyaloscypha</taxon>
        <taxon>Hyaloscypha bicolor</taxon>
    </lineage>
</organism>
<keyword evidence="2" id="KW-0732">Signal</keyword>
<keyword evidence="4" id="KW-1185">Reference proteome</keyword>
<evidence type="ECO:0000313" key="4">
    <source>
        <dbReference type="Proteomes" id="UP000235371"/>
    </source>
</evidence>
<reference evidence="3 4" key="1">
    <citation type="submission" date="2016-04" db="EMBL/GenBank/DDBJ databases">
        <title>A degradative enzymes factory behind the ericoid mycorrhizal symbiosis.</title>
        <authorList>
            <consortium name="DOE Joint Genome Institute"/>
            <person name="Martino E."/>
            <person name="Morin E."/>
            <person name="Grelet G."/>
            <person name="Kuo A."/>
            <person name="Kohler A."/>
            <person name="Daghino S."/>
            <person name="Barry K."/>
            <person name="Choi C."/>
            <person name="Cichocki N."/>
            <person name="Clum A."/>
            <person name="Copeland A."/>
            <person name="Hainaut M."/>
            <person name="Haridas S."/>
            <person name="Labutti K."/>
            <person name="Lindquist E."/>
            <person name="Lipzen A."/>
            <person name="Khouja H.-R."/>
            <person name="Murat C."/>
            <person name="Ohm R."/>
            <person name="Olson A."/>
            <person name="Spatafora J."/>
            <person name="Veneault-Fourrey C."/>
            <person name="Henrissat B."/>
            <person name="Grigoriev I."/>
            <person name="Martin F."/>
            <person name="Perotto S."/>
        </authorList>
    </citation>
    <scope>NUCLEOTIDE SEQUENCE [LARGE SCALE GENOMIC DNA]</scope>
    <source>
        <strain evidence="3 4">E</strain>
    </source>
</reference>
<dbReference type="InParanoid" id="A0A2J6TLW9"/>
<feature type="chain" id="PRO_5014443392" description="Small secreted protein" evidence="2">
    <location>
        <begin position="18"/>
        <end position="169"/>
    </location>
</feature>
<evidence type="ECO:0000313" key="3">
    <source>
        <dbReference type="EMBL" id="PMD64024.1"/>
    </source>
</evidence>
<dbReference type="GeneID" id="36590703"/>
<dbReference type="PANTHER" id="PTHR38849">
    <property type="entry name" value="SMALL SECRETED PROTEIN"/>
    <property type="match status" value="1"/>
</dbReference>
<dbReference type="Proteomes" id="UP000235371">
    <property type="component" value="Unassembled WGS sequence"/>
</dbReference>
<feature type="signal peptide" evidence="2">
    <location>
        <begin position="1"/>
        <end position="17"/>
    </location>
</feature>